<dbReference type="EMBL" id="LPWD01000190">
    <property type="protein sequence ID" value="ODS02965.1"/>
    <property type="molecule type" value="Genomic_DNA"/>
</dbReference>
<name>A0A1E3WAX9_9HYPH</name>
<keyword evidence="5 7" id="KW-1133">Transmembrane helix</keyword>
<evidence type="ECO:0000256" key="6">
    <source>
        <dbReference type="ARBA" id="ARBA00023136"/>
    </source>
</evidence>
<keyword evidence="4 7" id="KW-0812">Transmembrane</keyword>
<evidence type="ECO:0000256" key="7">
    <source>
        <dbReference type="SAM" id="Phobius"/>
    </source>
</evidence>
<dbReference type="AlphaFoldDB" id="A0A1E3WAX9"/>
<dbReference type="GO" id="GO:0005886">
    <property type="term" value="C:plasma membrane"/>
    <property type="evidence" value="ECO:0007669"/>
    <property type="project" value="UniProtKB-SubCell"/>
</dbReference>
<keyword evidence="6 7" id="KW-0472">Membrane</keyword>
<dbReference type="GO" id="GO:0008324">
    <property type="term" value="F:monoatomic cation transmembrane transporter activity"/>
    <property type="evidence" value="ECO:0007669"/>
    <property type="project" value="InterPro"/>
</dbReference>
<comment type="similarity">
    <text evidence="2">Belongs to the CPA3 antiporters (TC 2.A.63) subunit E family.</text>
</comment>
<proteinExistence type="inferred from homology"/>
<dbReference type="PANTHER" id="PTHR34584">
    <property type="entry name" value="NA(+)/H(+) ANTIPORTER SUBUNIT E1"/>
    <property type="match status" value="1"/>
</dbReference>
<evidence type="ECO:0000256" key="1">
    <source>
        <dbReference type="ARBA" id="ARBA00004651"/>
    </source>
</evidence>
<keyword evidence="3" id="KW-1003">Cell membrane</keyword>
<evidence type="ECO:0000256" key="4">
    <source>
        <dbReference type="ARBA" id="ARBA00022692"/>
    </source>
</evidence>
<dbReference type="RefSeq" id="WP_069623830.1">
    <property type="nucleotide sequence ID" value="NZ_LPWD01000190.1"/>
</dbReference>
<dbReference type="Pfam" id="PF01899">
    <property type="entry name" value="MNHE"/>
    <property type="match status" value="1"/>
</dbReference>
<accession>A0A1E3WAX9</accession>
<comment type="subcellular location">
    <subcellularLocation>
        <location evidence="1">Cell membrane</location>
        <topology evidence="1">Multi-pass membrane protein</topology>
    </subcellularLocation>
</comment>
<dbReference type="NCBIfam" id="NF006518">
    <property type="entry name" value="PRK08965.1-2"/>
    <property type="match status" value="1"/>
</dbReference>
<dbReference type="InterPro" id="IPR002758">
    <property type="entry name" value="Cation_antiport_E"/>
</dbReference>
<evidence type="ECO:0000313" key="8">
    <source>
        <dbReference type="EMBL" id="ODS02965.1"/>
    </source>
</evidence>
<evidence type="ECO:0000256" key="5">
    <source>
        <dbReference type="ARBA" id="ARBA00022989"/>
    </source>
</evidence>
<evidence type="ECO:0000256" key="2">
    <source>
        <dbReference type="ARBA" id="ARBA00006228"/>
    </source>
</evidence>
<feature type="transmembrane region" description="Helical" evidence="7">
    <location>
        <begin position="12"/>
        <end position="43"/>
    </location>
</feature>
<gene>
    <name evidence="8" type="ORF">AUC71_01225</name>
</gene>
<evidence type="ECO:0000313" key="9">
    <source>
        <dbReference type="Proteomes" id="UP000095042"/>
    </source>
</evidence>
<reference evidence="8 9" key="1">
    <citation type="journal article" date="2016" name="Environ. Microbiol.">
        <title>New Methyloceanibacter diversity from North Sea sediments includes methanotroph containing solely the soluble methane monooxygenase.</title>
        <authorList>
            <person name="Vekeman B."/>
            <person name="Kerckhof F.M."/>
            <person name="Cremers G."/>
            <person name="de Vos P."/>
            <person name="Vandamme P."/>
            <person name="Boon N."/>
            <person name="Op den Camp H.J."/>
            <person name="Heylen K."/>
        </authorList>
    </citation>
    <scope>NUCLEOTIDE SEQUENCE [LARGE SCALE GENOMIC DNA]</scope>
    <source>
        <strain evidence="8 9">R-67177</strain>
    </source>
</reference>
<feature type="transmembrane region" description="Helical" evidence="7">
    <location>
        <begin position="63"/>
        <end position="83"/>
    </location>
</feature>
<dbReference type="OrthoDB" id="9807187at2"/>
<dbReference type="PIRSF" id="PIRSF019239">
    <property type="entry name" value="MrpE"/>
    <property type="match status" value="1"/>
</dbReference>
<protein>
    <submittedName>
        <fullName evidence="8">Cation:proton antiporter</fullName>
    </submittedName>
</protein>
<organism evidence="8 9">
    <name type="scientific">Methyloceanibacter marginalis</name>
    <dbReference type="NCBI Taxonomy" id="1774971"/>
    <lineage>
        <taxon>Bacteria</taxon>
        <taxon>Pseudomonadati</taxon>
        <taxon>Pseudomonadota</taxon>
        <taxon>Alphaproteobacteria</taxon>
        <taxon>Hyphomicrobiales</taxon>
        <taxon>Hyphomicrobiaceae</taxon>
        <taxon>Methyloceanibacter</taxon>
    </lineage>
</organism>
<comment type="caution">
    <text evidence="8">The sequence shown here is derived from an EMBL/GenBank/DDBJ whole genome shotgun (WGS) entry which is preliminary data.</text>
</comment>
<keyword evidence="9" id="KW-1185">Reference proteome</keyword>
<dbReference type="Proteomes" id="UP000095042">
    <property type="component" value="Unassembled WGS sequence"/>
</dbReference>
<sequence length="163" mass="17913">MLKRLMPHPLLTLLIVVVWIFLSGFSWGSVVLGAILGVAIPILTSPYWPSRPHIGSPLAIVEYAAIVLWDIVVANFQVAYLILFRRGDSLRSRFVTVPLDLRTPEAITALAGTITMTPGTVSADLSGDGRALLVHCLETDDAEATVATIKSRYETRLKRIFEK</sequence>
<dbReference type="PANTHER" id="PTHR34584:SF1">
    <property type="entry name" value="NA(+)_H(+) ANTIPORTER SUBUNIT E1"/>
    <property type="match status" value="1"/>
</dbReference>
<evidence type="ECO:0000256" key="3">
    <source>
        <dbReference type="ARBA" id="ARBA00022475"/>
    </source>
</evidence>